<name>A0A5J4QR23_9ZZZZ</name>
<dbReference type="AlphaFoldDB" id="A0A5J4QR23"/>
<proteinExistence type="predicted"/>
<dbReference type="Pfam" id="PF13711">
    <property type="entry name" value="DUF4160"/>
    <property type="match status" value="1"/>
</dbReference>
<protein>
    <recommendedName>
        <fullName evidence="3">DUF4160 domain-containing protein</fullName>
    </recommendedName>
</protein>
<evidence type="ECO:0000313" key="1">
    <source>
        <dbReference type="EMBL" id="KAA6323464.1"/>
    </source>
</evidence>
<comment type="caution">
    <text evidence="1">The sequence shown here is derived from an EMBL/GenBank/DDBJ whole genome shotgun (WGS) entry which is preliminary data.</text>
</comment>
<dbReference type="EMBL" id="SNRY01000891">
    <property type="protein sequence ID" value="KAA6335456.1"/>
    <property type="molecule type" value="Genomic_DNA"/>
</dbReference>
<dbReference type="EMBL" id="SNRY01002799">
    <property type="protein sequence ID" value="KAA6323464.1"/>
    <property type="molecule type" value="Genomic_DNA"/>
</dbReference>
<gene>
    <name evidence="2" type="ORF">EZS27_016315</name>
    <name evidence="1" type="ORF">EZS27_027098</name>
</gene>
<dbReference type="InterPro" id="IPR025427">
    <property type="entry name" value="DUF4160"/>
</dbReference>
<evidence type="ECO:0008006" key="3">
    <source>
        <dbReference type="Google" id="ProtNLM"/>
    </source>
</evidence>
<evidence type="ECO:0000313" key="2">
    <source>
        <dbReference type="EMBL" id="KAA6335456.1"/>
    </source>
</evidence>
<organism evidence="1">
    <name type="scientific">termite gut metagenome</name>
    <dbReference type="NCBI Taxonomy" id="433724"/>
    <lineage>
        <taxon>unclassified sequences</taxon>
        <taxon>metagenomes</taxon>
        <taxon>organismal metagenomes</taxon>
    </lineage>
</organism>
<accession>A0A5J4QR23</accession>
<reference evidence="1" key="1">
    <citation type="submission" date="2019-03" db="EMBL/GenBank/DDBJ databases">
        <title>Single cell metagenomics reveals metabolic interactions within the superorganism composed of flagellate Streblomastix strix and complex community of Bacteroidetes bacteria on its surface.</title>
        <authorList>
            <person name="Treitli S.C."/>
            <person name="Kolisko M."/>
            <person name="Husnik F."/>
            <person name="Keeling P."/>
            <person name="Hampl V."/>
        </authorList>
    </citation>
    <scope>NUCLEOTIDE SEQUENCE</scope>
    <source>
        <strain evidence="1">STM</strain>
    </source>
</reference>
<sequence>MSPTVFYKRNIRFFFFSREEKRMHIHVKQATKRAKFWIEPIIELESNNGFNDSELKEIKTEIVNNESIIRERWNSFFYR</sequence>